<protein>
    <submittedName>
        <fullName evidence="1">Uncharacterized protein</fullName>
    </submittedName>
</protein>
<sequence length="48" mass="5393">MTGSKGINYTAMSPSFLVSENQDRRWPSGLGLALHHQLTFDRGGDQEW</sequence>
<reference evidence="1" key="1">
    <citation type="submission" date="2014-09" db="EMBL/GenBank/DDBJ databases">
        <authorList>
            <person name="Magalhaes I.L.F."/>
            <person name="Oliveira U."/>
            <person name="Santos F.R."/>
            <person name="Vidigal T.H.D.A."/>
            <person name="Brescovit A.D."/>
            <person name="Santos A.J."/>
        </authorList>
    </citation>
    <scope>NUCLEOTIDE SEQUENCE</scope>
    <source>
        <tissue evidence="1">Shoot tissue taken approximately 20 cm above the soil surface</tissue>
    </source>
</reference>
<accession>A0A0A9A4E7</accession>
<proteinExistence type="predicted"/>
<evidence type="ECO:0000313" key="1">
    <source>
        <dbReference type="EMBL" id="JAD46519.1"/>
    </source>
</evidence>
<reference evidence="1" key="2">
    <citation type="journal article" date="2015" name="Data Brief">
        <title>Shoot transcriptome of the giant reed, Arundo donax.</title>
        <authorList>
            <person name="Barrero R.A."/>
            <person name="Guerrero F.D."/>
            <person name="Moolhuijzen P."/>
            <person name="Goolsby J.A."/>
            <person name="Tidwell J."/>
            <person name="Bellgard S.E."/>
            <person name="Bellgard M.I."/>
        </authorList>
    </citation>
    <scope>NUCLEOTIDE SEQUENCE</scope>
    <source>
        <tissue evidence="1">Shoot tissue taken approximately 20 cm above the soil surface</tissue>
    </source>
</reference>
<organism evidence="1">
    <name type="scientific">Arundo donax</name>
    <name type="common">Giant reed</name>
    <name type="synonym">Donax arundinaceus</name>
    <dbReference type="NCBI Taxonomy" id="35708"/>
    <lineage>
        <taxon>Eukaryota</taxon>
        <taxon>Viridiplantae</taxon>
        <taxon>Streptophyta</taxon>
        <taxon>Embryophyta</taxon>
        <taxon>Tracheophyta</taxon>
        <taxon>Spermatophyta</taxon>
        <taxon>Magnoliopsida</taxon>
        <taxon>Liliopsida</taxon>
        <taxon>Poales</taxon>
        <taxon>Poaceae</taxon>
        <taxon>PACMAD clade</taxon>
        <taxon>Arundinoideae</taxon>
        <taxon>Arundineae</taxon>
        <taxon>Arundo</taxon>
    </lineage>
</organism>
<name>A0A0A9A4E7_ARUDO</name>
<dbReference type="EMBL" id="GBRH01251376">
    <property type="protein sequence ID" value="JAD46519.1"/>
    <property type="molecule type" value="Transcribed_RNA"/>
</dbReference>
<dbReference type="AlphaFoldDB" id="A0A0A9A4E7"/>